<protein>
    <recommendedName>
        <fullName evidence="8 9">Dephospho-CoA kinase</fullName>
        <ecNumber evidence="8 9">2.7.1.24</ecNumber>
    </recommendedName>
    <alternativeName>
        <fullName evidence="8">Dephosphocoenzyme A kinase</fullName>
    </alternativeName>
</protein>
<comment type="pathway">
    <text evidence="8">Cofactor biosynthesis; coenzyme A biosynthesis; CoA from (R)-pantothenate: step 5/5.</text>
</comment>
<reference evidence="10 11" key="1">
    <citation type="submission" date="2012-07" db="EMBL/GenBank/DDBJ databases">
        <title>The Genome Sequence of Facklamia hominis CCUG 36813.</title>
        <authorList>
            <consortium name="The Broad Institute Genome Sequencing Platform"/>
            <person name="Earl A."/>
            <person name="Ward D."/>
            <person name="Feldgarden M."/>
            <person name="Gevers D."/>
            <person name="Huys G."/>
            <person name="Walker B."/>
            <person name="Young S.K."/>
            <person name="Zeng Q."/>
            <person name="Gargeya S."/>
            <person name="Fitzgerald M."/>
            <person name="Haas B."/>
            <person name="Abouelleil A."/>
            <person name="Alvarado L."/>
            <person name="Arachchi H.M."/>
            <person name="Berlin A.M."/>
            <person name="Chapman S.B."/>
            <person name="Goldberg J."/>
            <person name="Griggs A."/>
            <person name="Gujja S."/>
            <person name="Hansen M."/>
            <person name="Howarth C."/>
            <person name="Imamovic A."/>
            <person name="Larimer J."/>
            <person name="McCowen C."/>
            <person name="Montmayeur A."/>
            <person name="Murphy C."/>
            <person name="Neiman D."/>
            <person name="Pearson M."/>
            <person name="Priest M."/>
            <person name="Roberts A."/>
            <person name="Saif S."/>
            <person name="Shea T."/>
            <person name="Sisk P."/>
            <person name="Sykes S."/>
            <person name="Wortman J."/>
            <person name="Nusbaum C."/>
            <person name="Birren B."/>
        </authorList>
    </citation>
    <scope>NUCLEOTIDE SEQUENCE [LARGE SCALE GENOMIC DNA]</scope>
    <source>
        <strain evidence="10 11">CCUG 36813</strain>
    </source>
</reference>
<evidence type="ECO:0000256" key="6">
    <source>
        <dbReference type="ARBA" id="ARBA00022840"/>
    </source>
</evidence>
<comment type="similarity">
    <text evidence="1 8">Belongs to the CoaE family.</text>
</comment>
<keyword evidence="4 8" id="KW-0547">Nucleotide-binding</keyword>
<dbReference type="GO" id="GO:0004140">
    <property type="term" value="F:dephospho-CoA kinase activity"/>
    <property type="evidence" value="ECO:0007669"/>
    <property type="project" value="UniProtKB-UniRule"/>
</dbReference>
<dbReference type="OrthoDB" id="9812943at2"/>
<evidence type="ECO:0000256" key="5">
    <source>
        <dbReference type="ARBA" id="ARBA00022777"/>
    </source>
</evidence>
<gene>
    <name evidence="8" type="primary">coaE</name>
    <name evidence="10" type="ORF">HMPREF9706_00802</name>
</gene>
<keyword evidence="3 8" id="KW-0808">Transferase</keyword>
<keyword evidence="2 8" id="KW-0963">Cytoplasm</keyword>
<dbReference type="AlphaFoldDB" id="K1LR62"/>
<keyword evidence="7 8" id="KW-0173">Coenzyme A biosynthesis</keyword>
<sequence>MSALSKIGGSKLMPYVIGITGGIASGKSTVAAYLRQLGYHVIDSDQVAHDLMNQAPLLETLSHTFGDRIVDDRGQLDRRQLASIVFSDPNSLETLNQLTHPHIFERLQAMLAEVQAELCFLEVPLLYESGRLELYDEVWLVWLDEASQLERLMKRNGYSYQEAKSRIDSQWPLEKKRQLADRVINNQNGYLEMKNQVNQALQGLINKL</sequence>
<name>K1LR62_9LACT</name>
<dbReference type="EC" id="2.7.1.24" evidence="8 9"/>
<organism evidence="10 11">
    <name type="scientific">Facklamia hominis CCUG 36813</name>
    <dbReference type="NCBI Taxonomy" id="883111"/>
    <lineage>
        <taxon>Bacteria</taxon>
        <taxon>Bacillati</taxon>
        <taxon>Bacillota</taxon>
        <taxon>Bacilli</taxon>
        <taxon>Lactobacillales</taxon>
        <taxon>Aerococcaceae</taxon>
        <taxon>Facklamia</taxon>
    </lineage>
</organism>
<dbReference type="GO" id="GO:0015937">
    <property type="term" value="P:coenzyme A biosynthetic process"/>
    <property type="evidence" value="ECO:0007669"/>
    <property type="project" value="UniProtKB-UniRule"/>
</dbReference>
<keyword evidence="6 8" id="KW-0067">ATP-binding</keyword>
<evidence type="ECO:0000256" key="7">
    <source>
        <dbReference type="ARBA" id="ARBA00022993"/>
    </source>
</evidence>
<dbReference type="InterPro" id="IPR027417">
    <property type="entry name" value="P-loop_NTPase"/>
</dbReference>
<evidence type="ECO:0000256" key="8">
    <source>
        <dbReference type="HAMAP-Rule" id="MF_00376"/>
    </source>
</evidence>
<dbReference type="Proteomes" id="UP000004465">
    <property type="component" value="Unassembled WGS sequence"/>
</dbReference>
<comment type="function">
    <text evidence="8">Catalyzes the phosphorylation of the 3'-hydroxyl group of dephosphocoenzyme A to form coenzyme A.</text>
</comment>
<dbReference type="PATRIC" id="fig|883111.3.peg.800"/>
<evidence type="ECO:0000313" key="11">
    <source>
        <dbReference type="Proteomes" id="UP000004465"/>
    </source>
</evidence>
<evidence type="ECO:0000256" key="9">
    <source>
        <dbReference type="NCBIfam" id="TIGR00152"/>
    </source>
</evidence>
<evidence type="ECO:0000256" key="3">
    <source>
        <dbReference type="ARBA" id="ARBA00022679"/>
    </source>
</evidence>
<evidence type="ECO:0000256" key="4">
    <source>
        <dbReference type="ARBA" id="ARBA00022741"/>
    </source>
</evidence>
<dbReference type="CDD" id="cd02022">
    <property type="entry name" value="DPCK"/>
    <property type="match status" value="1"/>
</dbReference>
<dbReference type="HOGENOM" id="CLU_057180_2_1_9"/>
<dbReference type="HAMAP" id="MF_00376">
    <property type="entry name" value="Dephospho_CoA_kinase"/>
    <property type="match status" value="1"/>
</dbReference>
<dbReference type="PANTHER" id="PTHR10695:SF46">
    <property type="entry name" value="BIFUNCTIONAL COENZYME A SYNTHASE-RELATED"/>
    <property type="match status" value="1"/>
</dbReference>
<proteinExistence type="inferred from homology"/>
<dbReference type="GO" id="GO:0005737">
    <property type="term" value="C:cytoplasm"/>
    <property type="evidence" value="ECO:0007669"/>
    <property type="project" value="UniProtKB-SubCell"/>
</dbReference>
<keyword evidence="5 8" id="KW-0418">Kinase</keyword>
<dbReference type="PROSITE" id="PS51219">
    <property type="entry name" value="DPCK"/>
    <property type="match status" value="1"/>
</dbReference>
<comment type="subcellular location">
    <subcellularLocation>
        <location evidence="8">Cytoplasm</location>
    </subcellularLocation>
</comment>
<evidence type="ECO:0000313" key="10">
    <source>
        <dbReference type="EMBL" id="EKB54612.1"/>
    </source>
</evidence>
<keyword evidence="11" id="KW-1185">Reference proteome</keyword>
<dbReference type="STRING" id="883111.HMPREF9706_00802"/>
<dbReference type="Gene3D" id="3.40.50.300">
    <property type="entry name" value="P-loop containing nucleotide triphosphate hydrolases"/>
    <property type="match status" value="1"/>
</dbReference>
<dbReference type="GO" id="GO:0005524">
    <property type="term" value="F:ATP binding"/>
    <property type="evidence" value="ECO:0007669"/>
    <property type="project" value="UniProtKB-UniRule"/>
</dbReference>
<dbReference type="PANTHER" id="PTHR10695">
    <property type="entry name" value="DEPHOSPHO-COA KINASE-RELATED"/>
    <property type="match status" value="1"/>
</dbReference>
<dbReference type="EMBL" id="AGZD01000007">
    <property type="protein sequence ID" value="EKB54612.1"/>
    <property type="molecule type" value="Genomic_DNA"/>
</dbReference>
<evidence type="ECO:0000256" key="1">
    <source>
        <dbReference type="ARBA" id="ARBA00009018"/>
    </source>
</evidence>
<dbReference type="FunFam" id="3.40.50.300:FF:000991">
    <property type="entry name" value="Dephospho-CoA kinase"/>
    <property type="match status" value="1"/>
</dbReference>
<dbReference type="Pfam" id="PF01121">
    <property type="entry name" value="CoaE"/>
    <property type="match status" value="1"/>
</dbReference>
<comment type="caution">
    <text evidence="10">The sequence shown here is derived from an EMBL/GenBank/DDBJ whole genome shotgun (WGS) entry which is preliminary data.</text>
</comment>
<accession>K1LR62</accession>
<dbReference type="InterPro" id="IPR001977">
    <property type="entry name" value="Depp_CoAkinase"/>
</dbReference>
<dbReference type="NCBIfam" id="TIGR00152">
    <property type="entry name" value="dephospho-CoA kinase"/>
    <property type="match status" value="1"/>
</dbReference>
<comment type="catalytic activity">
    <reaction evidence="8">
        <text>3'-dephospho-CoA + ATP = ADP + CoA + H(+)</text>
        <dbReference type="Rhea" id="RHEA:18245"/>
        <dbReference type="ChEBI" id="CHEBI:15378"/>
        <dbReference type="ChEBI" id="CHEBI:30616"/>
        <dbReference type="ChEBI" id="CHEBI:57287"/>
        <dbReference type="ChEBI" id="CHEBI:57328"/>
        <dbReference type="ChEBI" id="CHEBI:456216"/>
        <dbReference type="EC" id="2.7.1.24"/>
    </reaction>
</comment>
<dbReference type="UniPathway" id="UPA00241">
    <property type="reaction ID" value="UER00356"/>
</dbReference>
<evidence type="ECO:0000256" key="2">
    <source>
        <dbReference type="ARBA" id="ARBA00022490"/>
    </source>
</evidence>
<feature type="binding site" evidence="8">
    <location>
        <begin position="24"/>
        <end position="29"/>
    </location>
    <ligand>
        <name>ATP</name>
        <dbReference type="ChEBI" id="CHEBI:30616"/>
    </ligand>
</feature>
<dbReference type="SUPFAM" id="SSF52540">
    <property type="entry name" value="P-loop containing nucleoside triphosphate hydrolases"/>
    <property type="match status" value="1"/>
</dbReference>